<gene>
    <name evidence="1" type="ORF">PTTW11_00789</name>
</gene>
<organism evidence="1 2">
    <name type="scientific">Pyrenophora teres f. teres</name>
    <dbReference type="NCBI Taxonomy" id="97479"/>
    <lineage>
        <taxon>Eukaryota</taxon>
        <taxon>Fungi</taxon>
        <taxon>Dikarya</taxon>
        <taxon>Ascomycota</taxon>
        <taxon>Pezizomycotina</taxon>
        <taxon>Dothideomycetes</taxon>
        <taxon>Pleosporomycetidae</taxon>
        <taxon>Pleosporales</taxon>
        <taxon>Pleosporineae</taxon>
        <taxon>Pleosporaceae</taxon>
        <taxon>Pyrenophora</taxon>
    </lineage>
</organism>
<dbReference type="AlphaFoldDB" id="A0A6S6VQF3"/>
<dbReference type="Proteomes" id="UP000472372">
    <property type="component" value="Chromosome 1"/>
</dbReference>
<evidence type="ECO:0000313" key="1">
    <source>
        <dbReference type="EMBL" id="CAE6998807.1"/>
    </source>
</evidence>
<accession>A0A6S6VQF3</accession>
<proteinExistence type="predicted"/>
<protein>
    <submittedName>
        <fullName evidence="1">Uncharacterized protein</fullName>
    </submittedName>
</protein>
<evidence type="ECO:0000313" key="2">
    <source>
        <dbReference type="Proteomes" id="UP000472372"/>
    </source>
</evidence>
<dbReference type="EMBL" id="HG992977">
    <property type="protein sequence ID" value="CAE6998807.1"/>
    <property type="molecule type" value="Genomic_DNA"/>
</dbReference>
<sequence>MAPSTPPNSSARKRRVASPGLGITTLHLSRETTIPESSLMGLPAATQHHLEAHPGQGKQPRQNRQHVGLLNLPCELLETIALELCGTQSVIEFGLVNRRIYGVVRQATARKLIVSRKIKAFLEMLGHHPELINQVSHADLGDIGCIHHEKCLCLGTPNLDKQVIEVIGRAITTNTNNAVKWNHIREHKRSSGGVWRTQPAFFINVLASLCPNIKSVKVELPEASAFTSSQPPRPLHLAPHDLPSPNPELLPVAPFQGPALGIMQQRLEVLTIAENTRWKGPATVEILEAKDLTWRNMGTHTITLAGFSKLRRLDVPMNALGRPQFIVFLDPNRPTDTTRDRAVDAASTTSDRKVQMSEVSRTKIIPLTIRYLHLRSCGKWTFAFLQSVNSVPVEDLKLKHIELFFNTGPQQIVAQCTTMDEGRFGYRRILMELARKGIKISFYTGPEELPLDMLQELLTLSTISPMELWRFALSRLPFTALNRQCCVKRRSSTITSRLFLRHVGYHFQLFNSPTFEATSWAQGAFFHGVKNTIWDPQMQDQKVKVLSVGSGGTRAKARVTRRFPALLNLDTFEFHFRVPNNLTEVKNEILFLGATFTFPEQARMQQVERRLNTKHREVMEGFKKAYQASRVFEAENHARSLINHMTRLQVGPGRSNLAHGMTTTDAGFRIAEWLNIGWKSILEVKTTEI</sequence>
<name>A0A6S6VQF3_9PLEO</name>
<reference evidence="1" key="1">
    <citation type="submission" date="2021-02" db="EMBL/GenBank/DDBJ databases">
        <authorList>
            <person name="Syme A R."/>
            <person name="Syme A R."/>
            <person name="Moolhuijzen P."/>
        </authorList>
    </citation>
    <scope>NUCLEOTIDE SEQUENCE</scope>
    <source>
        <strain evidence="1">W1-1</strain>
    </source>
</reference>